<keyword evidence="3" id="KW-1185">Reference proteome</keyword>
<sequence length="109" mass="12687">MRIPGSEEDRDFHDAITVDFKQKMTTITWQTSRLRCKNSKTTSLPLSSPMETDHLKNNNFQRSVWSEKFFKRSRSEGLHWITNGELHDLLDGSVIGREVLELTIQPLVK</sequence>
<reference evidence="2" key="2">
    <citation type="journal article" date="2018" name="Science">
        <title>Rapid genome shrinkage in a self-fertile nematode reveals sperm competition proteins.</title>
        <authorList>
            <person name="Yin D."/>
            <person name="Schwarz E.M."/>
            <person name="Thomas C.G."/>
            <person name="Felde R.L."/>
            <person name="Korf I.F."/>
            <person name="Cutter A.D."/>
            <person name="Schartner C.M."/>
            <person name="Ralston E.J."/>
            <person name="Meyer B.J."/>
            <person name="Haag E.S."/>
        </authorList>
    </citation>
    <scope>NUCLEOTIDE SEQUENCE</scope>
    <source>
        <strain evidence="2">JU1422</strain>
    </source>
</reference>
<organism evidence="2 3">
    <name type="scientific">Caenorhabditis nigoni</name>
    <dbReference type="NCBI Taxonomy" id="1611254"/>
    <lineage>
        <taxon>Eukaryota</taxon>
        <taxon>Metazoa</taxon>
        <taxon>Ecdysozoa</taxon>
        <taxon>Nematoda</taxon>
        <taxon>Chromadorea</taxon>
        <taxon>Rhabditida</taxon>
        <taxon>Rhabditina</taxon>
        <taxon>Rhabditomorpha</taxon>
        <taxon>Rhabditoidea</taxon>
        <taxon>Rhabditidae</taxon>
        <taxon>Peloderinae</taxon>
        <taxon>Caenorhabditis</taxon>
    </lineage>
</organism>
<proteinExistence type="predicted"/>
<gene>
    <name evidence="1" type="ORF">B9Z55_028667</name>
    <name evidence="2" type="ORF">B9Z55_028668</name>
</gene>
<name>A0A2G5SAE3_9PELO</name>
<evidence type="ECO:0000313" key="2">
    <source>
        <dbReference type="EMBL" id="PIC12045.1"/>
    </source>
</evidence>
<evidence type="ECO:0000313" key="3">
    <source>
        <dbReference type="Proteomes" id="UP000230233"/>
    </source>
</evidence>
<comment type="caution">
    <text evidence="2">The sequence shown here is derived from an EMBL/GenBank/DDBJ whole genome shotgun (WGS) entry which is preliminary data.</text>
</comment>
<reference evidence="3" key="1">
    <citation type="submission" date="2017-10" db="EMBL/GenBank/DDBJ databases">
        <title>Rapid genome shrinkage in a self-fertile nematode reveals novel sperm competition proteins.</title>
        <authorList>
            <person name="Yin D."/>
            <person name="Schwarz E.M."/>
            <person name="Thomas C.G."/>
            <person name="Felde R.L."/>
            <person name="Korf I.F."/>
            <person name="Cutter A.D."/>
            <person name="Schartner C.M."/>
            <person name="Ralston E.J."/>
            <person name="Meyer B.J."/>
            <person name="Haag E.S."/>
        </authorList>
    </citation>
    <scope>NUCLEOTIDE SEQUENCE [LARGE SCALE GENOMIC DNA]</scope>
    <source>
        <strain evidence="3">JU1422</strain>
    </source>
</reference>
<protein>
    <submittedName>
        <fullName evidence="2">Uncharacterized protein</fullName>
    </submittedName>
</protein>
<evidence type="ECO:0000313" key="1">
    <source>
        <dbReference type="EMBL" id="PIC12044.1"/>
    </source>
</evidence>
<dbReference type="EMBL" id="PDUG01000029">
    <property type="protein sequence ID" value="PIC12045.1"/>
    <property type="molecule type" value="Genomic_DNA"/>
</dbReference>
<dbReference type="EMBL" id="PDUG01000029">
    <property type="protein sequence ID" value="PIC12044.1"/>
    <property type="molecule type" value="Genomic_DNA"/>
</dbReference>
<dbReference type="Proteomes" id="UP000230233">
    <property type="component" value="Unassembled WGS sequence"/>
</dbReference>
<accession>A0A2G5SAE3</accession>
<dbReference type="AlphaFoldDB" id="A0A2G5SAE3"/>